<protein>
    <recommendedName>
        <fullName evidence="2">AB hydrolase-1 domain-containing protein</fullName>
    </recommendedName>
</protein>
<dbReference type="STRING" id="926550.CLDAP_28300"/>
<sequence length="342" mass="37676">MQADVASYFTFMKRWQKVLLIAVGLLMLTLFVGPFLIPVPPLAGLQETRALAEPDSRFVRVPLGSDDLEVHYKEMGEGEPTLMLLHGFGASVFSWREVMAPLAATRRVIAFDRPAFGLTERPMRGEWGSPADWSRGLPYSAEAQADLTVSLMDALGVEKAVLVGNSAGGTVAILTALKYPERVQALVLISPAVYSGGPNAFVQWLLRTPQMQHIGPLIARRIQDWGIDFARSAWHDPERITGEIWAGYTAPLRIKNWDRALWELTSASRANNLPARLARLTLPVLVITGDDDRIVPTQQSIRLAQELPDARLVVVPACGHVAHEECPEATLEAIEQFLASLN</sequence>
<dbReference type="KEGG" id="cap:CLDAP_28300"/>
<dbReference type="Pfam" id="PF00561">
    <property type="entry name" value="Abhydrolase_1"/>
    <property type="match status" value="1"/>
</dbReference>
<dbReference type="AlphaFoldDB" id="I0I6I2"/>
<evidence type="ECO:0000259" key="2">
    <source>
        <dbReference type="Pfam" id="PF00561"/>
    </source>
</evidence>
<dbReference type="InterPro" id="IPR029058">
    <property type="entry name" value="AB_hydrolase_fold"/>
</dbReference>
<dbReference type="GO" id="GO:0003824">
    <property type="term" value="F:catalytic activity"/>
    <property type="evidence" value="ECO:0007669"/>
    <property type="project" value="InterPro"/>
</dbReference>
<evidence type="ECO:0000313" key="3">
    <source>
        <dbReference type="EMBL" id="BAM00870.1"/>
    </source>
</evidence>
<name>I0I6I2_CALAS</name>
<dbReference type="PANTHER" id="PTHR43689">
    <property type="entry name" value="HYDROLASE"/>
    <property type="match status" value="1"/>
</dbReference>
<dbReference type="InterPro" id="IPR000639">
    <property type="entry name" value="Epox_hydrolase-like"/>
</dbReference>
<dbReference type="PANTHER" id="PTHR43689:SF1">
    <property type="entry name" value="ALPHA_BETA-HYDROLASES SUPERFAMILY PROTEIN"/>
    <property type="match status" value="1"/>
</dbReference>
<dbReference type="SUPFAM" id="SSF53474">
    <property type="entry name" value="alpha/beta-Hydrolases"/>
    <property type="match status" value="1"/>
</dbReference>
<dbReference type="Proteomes" id="UP000007880">
    <property type="component" value="Chromosome"/>
</dbReference>
<dbReference type="EMBL" id="AP012337">
    <property type="protein sequence ID" value="BAM00870.1"/>
    <property type="molecule type" value="Genomic_DNA"/>
</dbReference>
<keyword evidence="1" id="KW-0472">Membrane</keyword>
<dbReference type="PRINTS" id="PR00111">
    <property type="entry name" value="ABHYDROLASE"/>
</dbReference>
<feature type="transmembrane region" description="Helical" evidence="1">
    <location>
        <begin position="18"/>
        <end position="37"/>
    </location>
</feature>
<dbReference type="Gene3D" id="3.40.50.1820">
    <property type="entry name" value="alpha/beta hydrolase"/>
    <property type="match status" value="1"/>
</dbReference>
<dbReference type="OrthoDB" id="3249793at2"/>
<dbReference type="HOGENOM" id="CLU_020336_13_6_0"/>
<dbReference type="InterPro" id="IPR000073">
    <property type="entry name" value="AB_hydrolase_1"/>
</dbReference>
<accession>I0I6I2</accession>
<keyword evidence="1" id="KW-0812">Transmembrane</keyword>
<evidence type="ECO:0000256" key="1">
    <source>
        <dbReference type="SAM" id="Phobius"/>
    </source>
</evidence>
<dbReference type="eggNOG" id="COG2267">
    <property type="taxonomic scope" value="Bacteria"/>
</dbReference>
<dbReference type="PRINTS" id="PR00412">
    <property type="entry name" value="EPOXHYDRLASE"/>
</dbReference>
<reference evidence="3 4" key="1">
    <citation type="submission" date="2012-02" db="EMBL/GenBank/DDBJ databases">
        <title>Complete genome sequence of Caldilinea aerophila DSM 14535 (= NBRC 102666).</title>
        <authorList>
            <person name="Oguchi A."/>
            <person name="Hosoyama A."/>
            <person name="Sekine M."/>
            <person name="Fukai R."/>
            <person name="Kato Y."/>
            <person name="Nakamura S."/>
            <person name="Hanada S."/>
            <person name="Yamazaki S."/>
            <person name="Fujita N."/>
        </authorList>
    </citation>
    <scope>NUCLEOTIDE SEQUENCE [LARGE SCALE GENOMIC DNA]</scope>
    <source>
        <strain evidence="4">DSM 14535 / JCM 11387 / NBRC 104270 / STL-6-O1</strain>
    </source>
</reference>
<evidence type="ECO:0000313" key="4">
    <source>
        <dbReference type="Proteomes" id="UP000007880"/>
    </source>
</evidence>
<gene>
    <name evidence="3" type="ordered locus">CLDAP_28300</name>
</gene>
<proteinExistence type="predicted"/>
<keyword evidence="4" id="KW-1185">Reference proteome</keyword>
<keyword evidence="1" id="KW-1133">Transmembrane helix</keyword>
<organism evidence="3 4">
    <name type="scientific">Caldilinea aerophila (strain DSM 14535 / JCM 11387 / NBRC 104270 / STL-6-O1)</name>
    <dbReference type="NCBI Taxonomy" id="926550"/>
    <lineage>
        <taxon>Bacteria</taxon>
        <taxon>Bacillati</taxon>
        <taxon>Chloroflexota</taxon>
        <taxon>Caldilineae</taxon>
        <taxon>Caldilineales</taxon>
        <taxon>Caldilineaceae</taxon>
        <taxon>Caldilinea</taxon>
    </lineage>
</organism>
<feature type="domain" description="AB hydrolase-1" evidence="2">
    <location>
        <begin position="80"/>
        <end position="325"/>
    </location>
</feature>